<accession>A0A0B2VWU2</accession>
<feature type="compositionally biased region" description="Basic and acidic residues" evidence="1">
    <location>
        <begin position="26"/>
        <end position="38"/>
    </location>
</feature>
<keyword evidence="2" id="KW-0472">Membrane</keyword>
<feature type="transmembrane region" description="Helical" evidence="2">
    <location>
        <begin position="81"/>
        <end position="106"/>
    </location>
</feature>
<evidence type="ECO:0000256" key="2">
    <source>
        <dbReference type="SAM" id="Phobius"/>
    </source>
</evidence>
<gene>
    <name evidence="3" type="ORF">Tcan_15537</name>
</gene>
<evidence type="ECO:0000313" key="3">
    <source>
        <dbReference type="EMBL" id="KHN85782.1"/>
    </source>
</evidence>
<dbReference type="EMBL" id="JPKZ01000730">
    <property type="protein sequence ID" value="KHN85782.1"/>
    <property type="molecule type" value="Genomic_DNA"/>
</dbReference>
<name>A0A0B2VWU2_TOXCA</name>
<keyword evidence="2" id="KW-0812">Transmembrane</keyword>
<reference evidence="3 4" key="1">
    <citation type="submission" date="2014-11" db="EMBL/GenBank/DDBJ databases">
        <title>Genetic blueprint of the zoonotic pathogen Toxocara canis.</title>
        <authorList>
            <person name="Zhu X.-Q."/>
            <person name="Korhonen P.K."/>
            <person name="Cai H."/>
            <person name="Young N.D."/>
            <person name="Nejsum P."/>
            <person name="von Samson-Himmelstjerna G."/>
            <person name="Boag P.R."/>
            <person name="Tan P."/>
            <person name="Li Q."/>
            <person name="Min J."/>
            <person name="Yang Y."/>
            <person name="Wang X."/>
            <person name="Fang X."/>
            <person name="Hall R.S."/>
            <person name="Hofmann A."/>
            <person name="Sternberg P.W."/>
            <person name="Jex A.R."/>
            <person name="Gasser R.B."/>
        </authorList>
    </citation>
    <scope>NUCLEOTIDE SEQUENCE [LARGE SCALE GENOMIC DNA]</scope>
    <source>
        <strain evidence="3">PN_DK_2014</strain>
    </source>
</reference>
<keyword evidence="4" id="KW-1185">Reference proteome</keyword>
<protein>
    <submittedName>
        <fullName evidence="3">Uncharacterized protein</fullName>
    </submittedName>
</protein>
<feature type="compositionally biased region" description="Basic residues" evidence="1">
    <location>
        <begin position="62"/>
        <end position="75"/>
    </location>
</feature>
<sequence length="121" mass="13306">MMENNDPAKYSYFEVPQRASEQSFTEQEKDSKDQDKKQQTSAVSLGAQLTGAVPASNESNKKPSKRSMKGKKKKNMCRKQIFALIAMVLLVSVGLLMTVLLGAVALSDCFGIQQCPIVSFI</sequence>
<organism evidence="3 4">
    <name type="scientific">Toxocara canis</name>
    <name type="common">Canine roundworm</name>
    <dbReference type="NCBI Taxonomy" id="6265"/>
    <lineage>
        <taxon>Eukaryota</taxon>
        <taxon>Metazoa</taxon>
        <taxon>Ecdysozoa</taxon>
        <taxon>Nematoda</taxon>
        <taxon>Chromadorea</taxon>
        <taxon>Rhabditida</taxon>
        <taxon>Spirurina</taxon>
        <taxon>Ascaridomorpha</taxon>
        <taxon>Ascaridoidea</taxon>
        <taxon>Toxocaridae</taxon>
        <taxon>Toxocara</taxon>
    </lineage>
</organism>
<keyword evidence="2" id="KW-1133">Transmembrane helix</keyword>
<comment type="caution">
    <text evidence="3">The sequence shown here is derived from an EMBL/GenBank/DDBJ whole genome shotgun (WGS) entry which is preliminary data.</text>
</comment>
<proteinExistence type="predicted"/>
<dbReference type="Proteomes" id="UP000031036">
    <property type="component" value="Unassembled WGS sequence"/>
</dbReference>
<evidence type="ECO:0000256" key="1">
    <source>
        <dbReference type="SAM" id="MobiDB-lite"/>
    </source>
</evidence>
<feature type="region of interest" description="Disordered" evidence="1">
    <location>
        <begin position="1"/>
        <end position="75"/>
    </location>
</feature>
<dbReference type="AlphaFoldDB" id="A0A0B2VWU2"/>
<evidence type="ECO:0000313" key="4">
    <source>
        <dbReference type="Proteomes" id="UP000031036"/>
    </source>
</evidence>